<gene>
    <name evidence="1" type="ORF">DERP_004230</name>
</gene>
<proteinExistence type="predicted"/>
<reference evidence="1 2" key="1">
    <citation type="journal article" date="2018" name="J. Allergy Clin. Immunol.">
        <title>High-quality assembly of Dermatophagoides pteronyssinus genome and transcriptome reveals a wide range of novel allergens.</title>
        <authorList>
            <person name="Liu X.Y."/>
            <person name="Yang K.Y."/>
            <person name="Wang M.Q."/>
            <person name="Kwok J.S."/>
            <person name="Zeng X."/>
            <person name="Yang Z."/>
            <person name="Xiao X.J."/>
            <person name="Lau C.P."/>
            <person name="Li Y."/>
            <person name="Huang Z.M."/>
            <person name="Ba J.G."/>
            <person name="Yim A.K."/>
            <person name="Ouyang C.Y."/>
            <person name="Ngai S.M."/>
            <person name="Chan T.F."/>
            <person name="Leung E.L."/>
            <person name="Liu L."/>
            <person name="Liu Z.G."/>
            <person name="Tsui S.K."/>
        </authorList>
    </citation>
    <scope>NUCLEOTIDE SEQUENCE [LARGE SCALE GENOMIC DNA]</scope>
    <source>
        <strain evidence="1">Derp</strain>
    </source>
</reference>
<protein>
    <submittedName>
        <fullName evidence="1">Uncharacterized protein</fullName>
    </submittedName>
</protein>
<accession>A0ABQ8J943</accession>
<reference evidence="1 2" key="2">
    <citation type="journal article" date="2022" name="Mol. Biol. Evol.">
        <title>Comparative Genomics Reveals Insights into the Divergent Evolution of Astigmatic Mites and Household Pest Adaptations.</title>
        <authorList>
            <person name="Xiong Q."/>
            <person name="Wan A.T."/>
            <person name="Liu X."/>
            <person name="Fung C.S."/>
            <person name="Xiao X."/>
            <person name="Malainual N."/>
            <person name="Hou J."/>
            <person name="Wang L."/>
            <person name="Wang M."/>
            <person name="Yang K.Y."/>
            <person name="Cui Y."/>
            <person name="Leung E.L."/>
            <person name="Nong W."/>
            <person name="Shin S.K."/>
            <person name="Au S.W."/>
            <person name="Jeong K.Y."/>
            <person name="Chew F.T."/>
            <person name="Hui J.H."/>
            <person name="Leung T.F."/>
            <person name="Tungtrongchitr A."/>
            <person name="Zhong N."/>
            <person name="Liu Z."/>
            <person name="Tsui S.K."/>
        </authorList>
    </citation>
    <scope>NUCLEOTIDE SEQUENCE [LARGE SCALE GENOMIC DNA]</scope>
    <source>
        <strain evidence="1">Derp</strain>
    </source>
</reference>
<dbReference type="Proteomes" id="UP000887458">
    <property type="component" value="Unassembled WGS sequence"/>
</dbReference>
<dbReference type="EMBL" id="NJHN03000062">
    <property type="protein sequence ID" value="KAH9418902.1"/>
    <property type="molecule type" value="Genomic_DNA"/>
</dbReference>
<evidence type="ECO:0000313" key="1">
    <source>
        <dbReference type="EMBL" id="KAH9418902.1"/>
    </source>
</evidence>
<keyword evidence="2" id="KW-1185">Reference proteome</keyword>
<sequence>MNKVQVYYTDREICPPVKYHWKNCHFNVEKFSKTIPNDDGDNDVDDDYCFVVKILRIESKHQQQSNVESMDYHKESQIIIPFSSILDIITMKENSFTIFLNKNPTEYCIIVDNDKMIIDMFHWIKSTVKHFIWDPNYNVPAQRQLTLQNEMSWKYDDLIFEYPGIRIFQGYQMTNNYDDDWPEFFPLQFNRPKSSSTIINIELKELPDDKSKKSSKKKCTIF</sequence>
<comment type="caution">
    <text evidence="1">The sequence shown here is derived from an EMBL/GenBank/DDBJ whole genome shotgun (WGS) entry which is preliminary data.</text>
</comment>
<name>A0ABQ8J943_DERPT</name>
<organism evidence="1 2">
    <name type="scientific">Dermatophagoides pteronyssinus</name>
    <name type="common">European house dust mite</name>
    <dbReference type="NCBI Taxonomy" id="6956"/>
    <lineage>
        <taxon>Eukaryota</taxon>
        <taxon>Metazoa</taxon>
        <taxon>Ecdysozoa</taxon>
        <taxon>Arthropoda</taxon>
        <taxon>Chelicerata</taxon>
        <taxon>Arachnida</taxon>
        <taxon>Acari</taxon>
        <taxon>Acariformes</taxon>
        <taxon>Sarcoptiformes</taxon>
        <taxon>Astigmata</taxon>
        <taxon>Psoroptidia</taxon>
        <taxon>Analgoidea</taxon>
        <taxon>Pyroglyphidae</taxon>
        <taxon>Dermatophagoidinae</taxon>
        <taxon>Dermatophagoides</taxon>
    </lineage>
</organism>
<evidence type="ECO:0000313" key="2">
    <source>
        <dbReference type="Proteomes" id="UP000887458"/>
    </source>
</evidence>